<evidence type="ECO:0000256" key="2">
    <source>
        <dbReference type="SAM" id="SignalP"/>
    </source>
</evidence>
<name>A0A4P9WEL5_9FUNG</name>
<keyword evidence="4" id="KW-1185">Reference proteome</keyword>
<reference evidence="4" key="1">
    <citation type="journal article" date="2018" name="Nat. Microbiol.">
        <title>Leveraging single-cell genomics to expand the fungal tree of life.</title>
        <authorList>
            <person name="Ahrendt S.R."/>
            <person name="Quandt C.A."/>
            <person name="Ciobanu D."/>
            <person name="Clum A."/>
            <person name="Salamov A."/>
            <person name="Andreopoulos B."/>
            <person name="Cheng J.F."/>
            <person name="Woyke T."/>
            <person name="Pelin A."/>
            <person name="Henrissat B."/>
            <person name="Reynolds N.K."/>
            <person name="Benny G.L."/>
            <person name="Smith M.E."/>
            <person name="James T.Y."/>
            <person name="Grigoriev I.V."/>
        </authorList>
    </citation>
    <scope>NUCLEOTIDE SEQUENCE [LARGE SCALE GENOMIC DNA]</scope>
</reference>
<organism evidence="3 4">
    <name type="scientific">Blyttiomyces helicus</name>
    <dbReference type="NCBI Taxonomy" id="388810"/>
    <lineage>
        <taxon>Eukaryota</taxon>
        <taxon>Fungi</taxon>
        <taxon>Fungi incertae sedis</taxon>
        <taxon>Chytridiomycota</taxon>
        <taxon>Chytridiomycota incertae sedis</taxon>
        <taxon>Chytridiomycetes</taxon>
        <taxon>Chytridiomycetes incertae sedis</taxon>
        <taxon>Blyttiomyces</taxon>
    </lineage>
</organism>
<evidence type="ECO:0000313" key="4">
    <source>
        <dbReference type="Proteomes" id="UP000269721"/>
    </source>
</evidence>
<feature type="chain" id="PRO_5020403051" evidence="2">
    <location>
        <begin position="19"/>
        <end position="167"/>
    </location>
</feature>
<feature type="region of interest" description="Disordered" evidence="1">
    <location>
        <begin position="72"/>
        <end position="99"/>
    </location>
</feature>
<accession>A0A4P9WEL5</accession>
<protein>
    <submittedName>
        <fullName evidence="3">Uncharacterized protein</fullName>
    </submittedName>
</protein>
<sequence>MKLTILVLALASIASAMATRESHALSPLPLPLRDCPLLQCGPSSPPFRLKSVPALAGVSANVCRIYQNAGGSGGAIRRRMDPGAGGARGGRPSWQLVDPRPNGGKWAGAALSNPMRPPSTGWAAFRMAAVWIASGVMARAMHRMSAFDHKDWSKNGRLTSWFGILSL</sequence>
<dbReference type="AlphaFoldDB" id="A0A4P9WEL5"/>
<evidence type="ECO:0000256" key="1">
    <source>
        <dbReference type="SAM" id="MobiDB-lite"/>
    </source>
</evidence>
<dbReference type="EMBL" id="KZ995257">
    <property type="protein sequence ID" value="RKO91044.1"/>
    <property type="molecule type" value="Genomic_DNA"/>
</dbReference>
<dbReference type="Proteomes" id="UP000269721">
    <property type="component" value="Unassembled WGS sequence"/>
</dbReference>
<feature type="signal peptide" evidence="2">
    <location>
        <begin position="1"/>
        <end position="18"/>
    </location>
</feature>
<proteinExistence type="predicted"/>
<keyword evidence="2" id="KW-0732">Signal</keyword>
<gene>
    <name evidence="3" type="ORF">BDK51DRAFT_49585</name>
</gene>
<evidence type="ECO:0000313" key="3">
    <source>
        <dbReference type="EMBL" id="RKO91044.1"/>
    </source>
</evidence>